<dbReference type="PROSITE" id="PS50977">
    <property type="entry name" value="HTH_TETR_2"/>
    <property type="match status" value="1"/>
</dbReference>
<dbReference type="Proteomes" id="UP000824090">
    <property type="component" value="Unassembled WGS sequence"/>
</dbReference>
<organism evidence="4 5">
    <name type="scientific">Candidatus Allocopromorpha excrementigallinarum</name>
    <dbReference type="NCBI Taxonomy" id="2840742"/>
    <lineage>
        <taxon>Bacteria</taxon>
        <taxon>Bacillati</taxon>
        <taxon>Bacillota</taxon>
        <taxon>Clostridia</taxon>
        <taxon>Eubacteriales</taxon>
        <taxon>Eubacteriaceae</taxon>
        <taxon>Eubacteriaceae incertae sedis</taxon>
        <taxon>Candidatus Allocopromorpha</taxon>
    </lineage>
</organism>
<evidence type="ECO:0000313" key="5">
    <source>
        <dbReference type="Proteomes" id="UP000824090"/>
    </source>
</evidence>
<dbReference type="CDD" id="cd00093">
    <property type="entry name" value="HTH_XRE"/>
    <property type="match status" value="1"/>
</dbReference>
<feature type="DNA-binding region" description="H-T-H motif" evidence="2">
    <location>
        <begin position="25"/>
        <end position="44"/>
    </location>
</feature>
<gene>
    <name evidence="4" type="ORF">IAC50_07330</name>
</gene>
<protein>
    <submittedName>
        <fullName evidence="4">TetR/AcrR family transcriptional regulator</fullName>
    </submittedName>
</protein>
<evidence type="ECO:0000259" key="3">
    <source>
        <dbReference type="PROSITE" id="PS50977"/>
    </source>
</evidence>
<dbReference type="PANTHER" id="PTHR43479:SF22">
    <property type="entry name" value="TRANSCRIPTIONAL REGULATOR, TETR FAMILY"/>
    <property type="match status" value="1"/>
</dbReference>
<keyword evidence="1 2" id="KW-0238">DNA-binding</keyword>
<comment type="caution">
    <text evidence="4">The sequence shown here is derived from an EMBL/GenBank/DDBJ whole genome shotgun (WGS) entry which is preliminary data.</text>
</comment>
<evidence type="ECO:0000256" key="1">
    <source>
        <dbReference type="ARBA" id="ARBA00023125"/>
    </source>
</evidence>
<name>A0A9D1L6S6_9FIRM</name>
<accession>A0A9D1L6S6</accession>
<evidence type="ECO:0000256" key="2">
    <source>
        <dbReference type="PROSITE-ProRule" id="PRU00335"/>
    </source>
</evidence>
<dbReference type="AlphaFoldDB" id="A0A9D1L6S6"/>
<sequence>MDHKKEHIIETGRDLFEKKGYYNTSMQDVAEACGISKATLYKLFRSKEDFSMAIICYMVEQMLCSIRQITENSQESPVEMLKSCISERMTGFSARSHFINEFLSAQPCQQREKYFSYINKLSLDIFLLFQQIIMQAFDMEDENLAGELTMSLGGLLREVSSIAWRCQIVLDRDTLLDYIVDSLQATQRIRQGKSSFLTPDILDRVRTSCTDDMEKLKPFFMKKALTHSLREALDNYEKTEQPACLRDAGEILDRLKAIEEKGI</sequence>
<reference evidence="4" key="2">
    <citation type="journal article" date="2021" name="PeerJ">
        <title>Extensive microbial diversity within the chicken gut microbiome revealed by metagenomics and culture.</title>
        <authorList>
            <person name="Gilroy R."/>
            <person name="Ravi A."/>
            <person name="Getino M."/>
            <person name="Pursley I."/>
            <person name="Horton D.L."/>
            <person name="Alikhan N.F."/>
            <person name="Baker D."/>
            <person name="Gharbi K."/>
            <person name="Hall N."/>
            <person name="Watson M."/>
            <person name="Adriaenssens E.M."/>
            <person name="Foster-Nyarko E."/>
            <person name="Jarju S."/>
            <person name="Secka A."/>
            <person name="Antonio M."/>
            <person name="Oren A."/>
            <person name="Chaudhuri R.R."/>
            <person name="La Ragione R."/>
            <person name="Hildebrand F."/>
            <person name="Pallen M.J."/>
        </authorList>
    </citation>
    <scope>NUCLEOTIDE SEQUENCE</scope>
    <source>
        <strain evidence="4">ChiHcec3-6078</strain>
    </source>
</reference>
<dbReference type="GO" id="GO:0003677">
    <property type="term" value="F:DNA binding"/>
    <property type="evidence" value="ECO:0007669"/>
    <property type="project" value="UniProtKB-UniRule"/>
</dbReference>
<dbReference type="Gene3D" id="1.10.357.10">
    <property type="entry name" value="Tetracycline Repressor, domain 2"/>
    <property type="match status" value="1"/>
</dbReference>
<dbReference type="InterPro" id="IPR001387">
    <property type="entry name" value="Cro/C1-type_HTH"/>
</dbReference>
<evidence type="ECO:0000313" key="4">
    <source>
        <dbReference type="EMBL" id="HIU26285.1"/>
    </source>
</evidence>
<dbReference type="EMBL" id="DVMP01000136">
    <property type="protein sequence ID" value="HIU26285.1"/>
    <property type="molecule type" value="Genomic_DNA"/>
</dbReference>
<dbReference type="PANTHER" id="PTHR43479">
    <property type="entry name" value="ACREF/ENVCD OPERON REPRESSOR-RELATED"/>
    <property type="match status" value="1"/>
</dbReference>
<dbReference type="InterPro" id="IPR001647">
    <property type="entry name" value="HTH_TetR"/>
</dbReference>
<dbReference type="InterPro" id="IPR050624">
    <property type="entry name" value="HTH-type_Tx_Regulator"/>
</dbReference>
<feature type="domain" description="HTH tetR-type" evidence="3">
    <location>
        <begin position="2"/>
        <end position="62"/>
    </location>
</feature>
<reference evidence="4" key="1">
    <citation type="submission" date="2020-10" db="EMBL/GenBank/DDBJ databases">
        <authorList>
            <person name="Gilroy R."/>
        </authorList>
    </citation>
    <scope>NUCLEOTIDE SEQUENCE</scope>
    <source>
        <strain evidence="4">ChiHcec3-6078</strain>
    </source>
</reference>
<dbReference type="PRINTS" id="PR00455">
    <property type="entry name" value="HTHTETR"/>
</dbReference>
<dbReference type="SUPFAM" id="SSF46689">
    <property type="entry name" value="Homeodomain-like"/>
    <property type="match status" value="1"/>
</dbReference>
<dbReference type="InterPro" id="IPR009057">
    <property type="entry name" value="Homeodomain-like_sf"/>
</dbReference>
<proteinExistence type="predicted"/>
<dbReference type="Pfam" id="PF00440">
    <property type="entry name" value="TetR_N"/>
    <property type="match status" value="1"/>
</dbReference>